<evidence type="ECO:0000256" key="4">
    <source>
        <dbReference type="ARBA" id="ARBA00023136"/>
    </source>
</evidence>
<dbReference type="EMBL" id="CP019728">
    <property type="protein sequence ID" value="AQS53131.1"/>
    <property type="molecule type" value="Genomic_DNA"/>
</dbReference>
<dbReference type="AlphaFoldDB" id="A0A1S6INL8"/>
<keyword evidence="4 5" id="KW-0472">Membrane</keyword>
<protein>
    <recommendedName>
        <fullName evidence="6">DUF202 domain-containing protein</fullName>
    </recommendedName>
</protein>
<evidence type="ECO:0000256" key="1">
    <source>
        <dbReference type="ARBA" id="ARBA00004127"/>
    </source>
</evidence>
<feature type="transmembrane region" description="Helical" evidence="5">
    <location>
        <begin position="65"/>
        <end position="89"/>
    </location>
</feature>
<evidence type="ECO:0000256" key="3">
    <source>
        <dbReference type="ARBA" id="ARBA00022989"/>
    </source>
</evidence>
<dbReference type="STRING" id="708126.BW727_100738"/>
<dbReference type="RefSeq" id="WP_062471039.1">
    <property type="nucleotide sequence ID" value="NZ_BBYN01000026.1"/>
</dbReference>
<keyword evidence="3 5" id="KW-1133">Transmembrane helix</keyword>
<dbReference type="Pfam" id="PF02656">
    <property type="entry name" value="DUF202"/>
    <property type="match status" value="1"/>
</dbReference>
<dbReference type="OrthoDB" id="582337at2"/>
<sequence>MVENEKNRSLELSAERSELAVQRTVLANARTFSAWIRTGLSAVLAGLTIVGFIGDSDLFSKTVILLAMIIGFLFVGTGIFIYIMAYISYKKNYKSLKQENTQTSISLNFLLIVTTGMTLTAILITLLLILL</sequence>
<evidence type="ECO:0000259" key="6">
    <source>
        <dbReference type="Pfam" id="PF02656"/>
    </source>
</evidence>
<evidence type="ECO:0000313" key="7">
    <source>
        <dbReference type="EMBL" id="AQS53131.1"/>
    </source>
</evidence>
<comment type="subcellular location">
    <subcellularLocation>
        <location evidence="1">Endomembrane system</location>
        <topology evidence="1">Multi-pass membrane protein</topology>
    </subcellularLocation>
</comment>
<reference evidence="7 8" key="1">
    <citation type="journal article" date="2014" name="Int. J. Syst. Evol. Microbiol.">
        <title>Jeotgalibaca dankookensis gen. nov., sp. nov., a member of the family Carnobacteriaceae, isolated from seujeot (Korean traditional food).</title>
        <authorList>
            <person name="Lee D.G."/>
            <person name="Trujillo M.E."/>
            <person name="Kang H."/>
            <person name="Ahn T.Y."/>
        </authorList>
    </citation>
    <scope>NUCLEOTIDE SEQUENCE [LARGE SCALE GENOMIC DNA]</scope>
    <source>
        <strain evidence="7 8">EX-07</strain>
    </source>
</reference>
<evidence type="ECO:0000256" key="5">
    <source>
        <dbReference type="SAM" id="Phobius"/>
    </source>
</evidence>
<name>A0A1S6INL8_9LACT</name>
<keyword evidence="2 5" id="KW-0812">Transmembrane</keyword>
<feature type="transmembrane region" description="Helical" evidence="5">
    <location>
        <begin position="34"/>
        <end position="53"/>
    </location>
</feature>
<dbReference type="InterPro" id="IPR003807">
    <property type="entry name" value="DUF202"/>
</dbReference>
<accession>A0A1S6INL8</accession>
<gene>
    <name evidence="7" type="ORF">BW727_100738</name>
</gene>
<evidence type="ECO:0000256" key="2">
    <source>
        <dbReference type="ARBA" id="ARBA00022692"/>
    </source>
</evidence>
<evidence type="ECO:0000313" key="8">
    <source>
        <dbReference type="Proteomes" id="UP000188993"/>
    </source>
</evidence>
<proteinExistence type="predicted"/>
<feature type="domain" description="DUF202" evidence="6">
    <location>
        <begin position="23"/>
        <end position="91"/>
    </location>
</feature>
<keyword evidence="8" id="KW-1185">Reference proteome</keyword>
<dbReference type="GO" id="GO:0012505">
    <property type="term" value="C:endomembrane system"/>
    <property type="evidence" value="ECO:0007669"/>
    <property type="project" value="UniProtKB-SubCell"/>
</dbReference>
<dbReference type="Proteomes" id="UP000188993">
    <property type="component" value="Chromosome"/>
</dbReference>
<organism evidence="7 8">
    <name type="scientific">Jeotgalibaca dankookensis</name>
    <dbReference type="NCBI Taxonomy" id="708126"/>
    <lineage>
        <taxon>Bacteria</taxon>
        <taxon>Bacillati</taxon>
        <taxon>Bacillota</taxon>
        <taxon>Bacilli</taxon>
        <taxon>Lactobacillales</taxon>
        <taxon>Carnobacteriaceae</taxon>
        <taxon>Jeotgalibaca</taxon>
    </lineage>
</organism>
<dbReference type="KEGG" id="jda:BW727_100738"/>
<feature type="transmembrane region" description="Helical" evidence="5">
    <location>
        <begin position="109"/>
        <end position="130"/>
    </location>
</feature>